<organism evidence="3 4">
    <name type="scientific">Nocardioides caeni</name>
    <dbReference type="NCBI Taxonomy" id="574700"/>
    <lineage>
        <taxon>Bacteria</taxon>
        <taxon>Bacillati</taxon>
        <taxon>Actinomycetota</taxon>
        <taxon>Actinomycetes</taxon>
        <taxon>Propionibacteriales</taxon>
        <taxon>Nocardioidaceae</taxon>
        <taxon>Nocardioides</taxon>
    </lineage>
</organism>
<keyword evidence="2" id="KW-1133">Transmembrane helix</keyword>
<reference evidence="3 4" key="1">
    <citation type="journal article" date="2009" name="Int. J. Syst. Evol. Microbiol.">
        <title>Nocardioides caeni sp. nov., isolated from wastewater.</title>
        <authorList>
            <person name="Yoon J.H."/>
            <person name="Kang S.J."/>
            <person name="Park S."/>
            <person name="Kim W."/>
            <person name="Oh T.K."/>
        </authorList>
    </citation>
    <scope>NUCLEOTIDE SEQUENCE [LARGE SCALE GENOMIC DNA]</scope>
    <source>
        <strain evidence="3 4">DSM 23134</strain>
    </source>
</reference>
<accession>A0A4S8N3R9</accession>
<evidence type="ECO:0000256" key="2">
    <source>
        <dbReference type="SAM" id="Phobius"/>
    </source>
</evidence>
<dbReference type="Pfam" id="PF11222">
    <property type="entry name" value="DUF3017"/>
    <property type="match status" value="1"/>
</dbReference>
<feature type="compositionally biased region" description="Basic and acidic residues" evidence="1">
    <location>
        <begin position="14"/>
        <end position="38"/>
    </location>
</feature>
<proteinExistence type="predicted"/>
<dbReference type="RefSeq" id="WP_136563409.1">
    <property type="nucleotide sequence ID" value="NZ_BAABLS010000004.1"/>
</dbReference>
<dbReference type="EMBL" id="STGW01000009">
    <property type="protein sequence ID" value="THV10733.1"/>
    <property type="molecule type" value="Genomic_DNA"/>
</dbReference>
<keyword evidence="2" id="KW-0812">Transmembrane</keyword>
<evidence type="ECO:0000256" key="1">
    <source>
        <dbReference type="SAM" id="MobiDB-lite"/>
    </source>
</evidence>
<comment type="caution">
    <text evidence="3">The sequence shown here is derived from an EMBL/GenBank/DDBJ whole genome shotgun (WGS) entry which is preliminary data.</text>
</comment>
<protein>
    <submittedName>
        <fullName evidence="3">DUF3017 domain-containing protein</fullName>
    </submittedName>
</protein>
<feature type="transmembrane region" description="Helical" evidence="2">
    <location>
        <begin position="98"/>
        <end position="117"/>
    </location>
</feature>
<feature type="transmembrane region" description="Helical" evidence="2">
    <location>
        <begin position="129"/>
        <end position="151"/>
    </location>
</feature>
<dbReference type="Proteomes" id="UP000307087">
    <property type="component" value="Unassembled WGS sequence"/>
</dbReference>
<gene>
    <name evidence="3" type="ORF">E9934_13410</name>
</gene>
<evidence type="ECO:0000313" key="4">
    <source>
        <dbReference type="Proteomes" id="UP000307087"/>
    </source>
</evidence>
<feature type="region of interest" description="Disordered" evidence="1">
    <location>
        <begin position="1"/>
        <end position="66"/>
    </location>
</feature>
<feature type="transmembrane region" description="Helical" evidence="2">
    <location>
        <begin position="72"/>
        <end position="92"/>
    </location>
</feature>
<keyword evidence="2" id="KW-0472">Membrane</keyword>
<dbReference type="AlphaFoldDB" id="A0A4S8N3R9"/>
<evidence type="ECO:0000313" key="3">
    <source>
        <dbReference type="EMBL" id="THV10733.1"/>
    </source>
</evidence>
<name>A0A4S8N3R9_9ACTN</name>
<dbReference type="InterPro" id="IPR021385">
    <property type="entry name" value="DUF3017"/>
</dbReference>
<keyword evidence="4" id="KW-1185">Reference proteome</keyword>
<sequence length="156" mass="16670">MGDRRLGLAQPRWGRPDDPRHAAGQRRDHGREAGRALNEETPDPVADGELPDLSELSAEPLRPHQRWSPQTIGGWCYLAILGLTIAGIVVAASSEWRLGLRIVAGALALAAALRLTLPEKDAGMLAVRHRLVDVGVLVSFATAVLVLAATVPDQPS</sequence>